<dbReference type="Gramene" id="KRH28372">
    <property type="protein sequence ID" value="KRH28372"/>
    <property type="gene ID" value="GLYMA_11G049200"/>
</dbReference>
<organism evidence="1">
    <name type="scientific">Glycine max</name>
    <name type="common">Soybean</name>
    <name type="synonym">Glycine hispida</name>
    <dbReference type="NCBI Taxonomy" id="3847"/>
    <lineage>
        <taxon>Eukaryota</taxon>
        <taxon>Viridiplantae</taxon>
        <taxon>Streptophyta</taxon>
        <taxon>Embryophyta</taxon>
        <taxon>Tracheophyta</taxon>
        <taxon>Spermatophyta</taxon>
        <taxon>Magnoliopsida</taxon>
        <taxon>eudicotyledons</taxon>
        <taxon>Gunneridae</taxon>
        <taxon>Pentapetalae</taxon>
        <taxon>rosids</taxon>
        <taxon>fabids</taxon>
        <taxon>Fabales</taxon>
        <taxon>Fabaceae</taxon>
        <taxon>Papilionoideae</taxon>
        <taxon>50 kb inversion clade</taxon>
        <taxon>NPAAA clade</taxon>
        <taxon>indigoferoid/millettioid clade</taxon>
        <taxon>Phaseoleae</taxon>
        <taxon>Glycine</taxon>
        <taxon>Glycine subgen. Soja</taxon>
    </lineage>
</organism>
<evidence type="ECO:0000313" key="3">
    <source>
        <dbReference type="Proteomes" id="UP000008827"/>
    </source>
</evidence>
<sequence>MLLKNLGRMDDGWMHSIISPLLETDRERDTNTNNSINCHKILQFRSLLINFDW</sequence>
<dbReference type="HOGENOM" id="CLU_3072527_0_0_1"/>
<evidence type="ECO:0000313" key="1">
    <source>
        <dbReference type="EMBL" id="KRH28372.1"/>
    </source>
</evidence>
<keyword evidence="3" id="KW-1185">Reference proteome</keyword>
<dbReference type="EnsemblPlants" id="KRH28372">
    <property type="protein sequence ID" value="KRH28372"/>
    <property type="gene ID" value="GLYMA_11G049200"/>
</dbReference>
<gene>
    <name evidence="1" type="ORF">GLYMA_11G049200</name>
</gene>
<reference evidence="1" key="3">
    <citation type="submission" date="2018-07" db="EMBL/GenBank/DDBJ databases">
        <title>WGS assembly of Glycine max.</title>
        <authorList>
            <person name="Schmutz J."/>
            <person name="Cannon S."/>
            <person name="Schlueter J."/>
            <person name="Ma J."/>
            <person name="Mitros T."/>
            <person name="Nelson W."/>
            <person name="Hyten D."/>
            <person name="Song Q."/>
            <person name="Thelen J."/>
            <person name="Cheng J."/>
            <person name="Xu D."/>
            <person name="Hellsten U."/>
            <person name="May G."/>
            <person name="Yu Y."/>
            <person name="Sakurai T."/>
            <person name="Umezawa T."/>
            <person name="Bhattacharyya M."/>
            <person name="Sandhu D."/>
            <person name="Valliyodan B."/>
            <person name="Lindquist E."/>
            <person name="Peto M."/>
            <person name="Grant D."/>
            <person name="Shu S."/>
            <person name="Goodstein D."/>
            <person name="Barry K."/>
            <person name="Futrell-Griggs M."/>
            <person name="Abernathy B."/>
            <person name="Du J."/>
            <person name="Tian Z."/>
            <person name="Zhu L."/>
            <person name="Gill N."/>
            <person name="Joshi T."/>
            <person name="Libault M."/>
            <person name="Sethuraman A."/>
            <person name="Zhang X."/>
            <person name="Shinozaki K."/>
            <person name="Nguyen H."/>
            <person name="Wing R."/>
            <person name="Cregan P."/>
            <person name="Specht J."/>
            <person name="Grimwood J."/>
            <person name="Rokhsar D."/>
            <person name="Stacey G."/>
            <person name="Shoemaker R."/>
            <person name="Jackson S."/>
        </authorList>
    </citation>
    <scope>NUCLEOTIDE SEQUENCE</scope>
    <source>
        <tissue evidence="1">Callus</tissue>
    </source>
</reference>
<dbReference type="Proteomes" id="UP000008827">
    <property type="component" value="Chromosome 11"/>
</dbReference>
<reference evidence="2" key="2">
    <citation type="submission" date="2018-02" db="UniProtKB">
        <authorList>
            <consortium name="EnsemblPlants"/>
        </authorList>
    </citation>
    <scope>IDENTIFICATION</scope>
    <source>
        <strain evidence="2">Williams 82</strain>
    </source>
</reference>
<accession>K7LN39</accession>
<proteinExistence type="predicted"/>
<dbReference type="PaxDb" id="3847-GLYMA11G05270.1"/>
<protein>
    <submittedName>
        <fullName evidence="1 2">Uncharacterized protein</fullName>
    </submittedName>
</protein>
<dbReference type="InParanoid" id="K7LN39"/>
<evidence type="ECO:0000313" key="2">
    <source>
        <dbReference type="EnsemblPlants" id="KRH28372"/>
    </source>
</evidence>
<reference evidence="1 2" key="1">
    <citation type="journal article" date="2010" name="Nature">
        <title>Genome sequence of the palaeopolyploid soybean.</title>
        <authorList>
            <person name="Schmutz J."/>
            <person name="Cannon S.B."/>
            <person name="Schlueter J."/>
            <person name="Ma J."/>
            <person name="Mitros T."/>
            <person name="Nelson W."/>
            <person name="Hyten D.L."/>
            <person name="Song Q."/>
            <person name="Thelen J.J."/>
            <person name="Cheng J."/>
            <person name="Xu D."/>
            <person name="Hellsten U."/>
            <person name="May G.D."/>
            <person name="Yu Y."/>
            <person name="Sakurai T."/>
            <person name="Umezawa T."/>
            <person name="Bhattacharyya M.K."/>
            <person name="Sandhu D."/>
            <person name="Valliyodan B."/>
            <person name="Lindquist E."/>
            <person name="Peto M."/>
            <person name="Grant D."/>
            <person name="Shu S."/>
            <person name="Goodstein D."/>
            <person name="Barry K."/>
            <person name="Futrell-Griggs M."/>
            <person name="Abernathy B."/>
            <person name="Du J."/>
            <person name="Tian Z."/>
            <person name="Zhu L."/>
            <person name="Gill N."/>
            <person name="Joshi T."/>
            <person name="Libault M."/>
            <person name="Sethuraman A."/>
            <person name="Zhang X.-C."/>
            <person name="Shinozaki K."/>
            <person name="Nguyen H.T."/>
            <person name="Wing R.A."/>
            <person name="Cregan P."/>
            <person name="Specht J."/>
            <person name="Grimwood J."/>
            <person name="Rokhsar D."/>
            <person name="Stacey G."/>
            <person name="Shoemaker R.C."/>
            <person name="Jackson S.A."/>
        </authorList>
    </citation>
    <scope>NUCLEOTIDE SEQUENCE [LARGE SCALE GENOMIC DNA]</scope>
    <source>
        <strain evidence="2">cv. Williams 82</strain>
        <tissue evidence="1">Callus</tissue>
    </source>
</reference>
<name>K7LN39_SOYBN</name>
<dbReference type="EMBL" id="CM000844">
    <property type="protein sequence ID" value="KRH28372.1"/>
    <property type="molecule type" value="Genomic_DNA"/>
</dbReference>
<dbReference type="AlphaFoldDB" id="K7LN39"/>